<dbReference type="EMBL" id="DSPX01000250">
    <property type="protein sequence ID" value="HGG03583.1"/>
    <property type="molecule type" value="Genomic_DNA"/>
</dbReference>
<proteinExistence type="predicted"/>
<accession>A0A7C3ZN80</accession>
<reference evidence="2" key="1">
    <citation type="journal article" date="2020" name="mSystems">
        <title>Genome- and Community-Level Interaction Insights into Carbon Utilization and Element Cycling Functions of Hydrothermarchaeota in Hydrothermal Sediment.</title>
        <authorList>
            <person name="Zhou Z."/>
            <person name="Liu Y."/>
            <person name="Xu W."/>
            <person name="Pan J."/>
            <person name="Luo Z.H."/>
            <person name="Li M."/>
        </authorList>
    </citation>
    <scope>NUCLEOTIDE SEQUENCE [LARGE SCALE GENOMIC DNA]</scope>
    <source>
        <strain evidence="2">SpSt-374</strain>
    </source>
</reference>
<feature type="region of interest" description="Disordered" evidence="1">
    <location>
        <begin position="28"/>
        <end position="50"/>
    </location>
</feature>
<comment type="caution">
    <text evidence="2">The sequence shown here is derived from an EMBL/GenBank/DDBJ whole genome shotgun (WGS) entry which is preliminary data.</text>
</comment>
<evidence type="ECO:0000256" key="1">
    <source>
        <dbReference type="SAM" id="MobiDB-lite"/>
    </source>
</evidence>
<sequence length="63" mass="6658">MSQTIIVPHPGEASRRSAIAFTHIFLAPGENNDQHEEGEASRQTGCPLEAESLPPGCCAPTLS</sequence>
<name>A0A7C3ZN80_9CYAN</name>
<organism evidence="2">
    <name type="scientific">Planktothricoides sp. SpSt-374</name>
    <dbReference type="NCBI Taxonomy" id="2282167"/>
    <lineage>
        <taxon>Bacteria</taxon>
        <taxon>Bacillati</taxon>
        <taxon>Cyanobacteriota</taxon>
        <taxon>Cyanophyceae</taxon>
        <taxon>Oscillatoriophycideae</taxon>
        <taxon>Oscillatoriales</taxon>
        <taxon>Oscillatoriaceae</taxon>
        <taxon>Planktothricoides</taxon>
    </lineage>
</organism>
<dbReference type="AlphaFoldDB" id="A0A7C3ZN80"/>
<evidence type="ECO:0000313" key="2">
    <source>
        <dbReference type="EMBL" id="HGG03583.1"/>
    </source>
</evidence>
<gene>
    <name evidence="2" type="ORF">ENR15_23830</name>
</gene>
<protein>
    <submittedName>
        <fullName evidence="2">Uncharacterized protein</fullName>
    </submittedName>
</protein>